<protein>
    <submittedName>
        <fullName evidence="2">Uncharacterized protein</fullName>
    </submittedName>
</protein>
<proteinExistence type="predicted"/>
<feature type="region of interest" description="Disordered" evidence="1">
    <location>
        <begin position="35"/>
        <end position="57"/>
    </location>
</feature>
<accession>A0AAP0JLZ4</accession>
<evidence type="ECO:0000313" key="2">
    <source>
        <dbReference type="EMBL" id="KAK9136521.1"/>
    </source>
</evidence>
<reference evidence="2 3" key="1">
    <citation type="submission" date="2024-01" db="EMBL/GenBank/DDBJ databases">
        <title>Genome assemblies of Stephania.</title>
        <authorList>
            <person name="Yang L."/>
        </authorList>
    </citation>
    <scope>NUCLEOTIDE SEQUENCE [LARGE SCALE GENOMIC DNA]</scope>
    <source>
        <strain evidence="2">QJT</strain>
        <tissue evidence="2">Leaf</tissue>
    </source>
</reference>
<gene>
    <name evidence="2" type="ORF">Sjap_007115</name>
</gene>
<name>A0AAP0JLZ4_9MAGN</name>
<dbReference type="Proteomes" id="UP001417504">
    <property type="component" value="Unassembled WGS sequence"/>
</dbReference>
<keyword evidence="3" id="KW-1185">Reference proteome</keyword>
<dbReference type="EMBL" id="JBBNAE010000003">
    <property type="protein sequence ID" value="KAK9136521.1"/>
    <property type="molecule type" value="Genomic_DNA"/>
</dbReference>
<sequence>MTWGTAGDLTMSVMESHSPGASISMMMSRNGGDMRVATVTGTDRGRPPVTHRSPDRPGALPLRHTCCVIGLVRFGSILNEILTSRRNCRDRWFYWPDHHAREVVAD</sequence>
<comment type="caution">
    <text evidence="2">The sequence shown here is derived from an EMBL/GenBank/DDBJ whole genome shotgun (WGS) entry which is preliminary data.</text>
</comment>
<dbReference type="AlphaFoldDB" id="A0AAP0JLZ4"/>
<evidence type="ECO:0000313" key="3">
    <source>
        <dbReference type="Proteomes" id="UP001417504"/>
    </source>
</evidence>
<evidence type="ECO:0000256" key="1">
    <source>
        <dbReference type="SAM" id="MobiDB-lite"/>
    </source>
</evidence>
<organism evidence="2 3">
    <name type="scientific">Stephania japonica</name>
    <dbReference type="NCBI Taxonomy" id="461633"/>
    <lineage>
        <taxon>Eukaryota</taxon>
        <taxon>Viridiplantae</taxon>
        <taxon>Streptophyta</taxon>
        <taxon>Embryophyta</taxon>
        <taxon>Tracheophyta</taxon>
        <taxon>Spermatophyta</taxon>
        <taxon>Magnoliopsida</taxon>
        <taxon>Ranunculales</taxon>
        <taxon>Menispermaceae</taxon>
        <taxon>Menispermoideae</taxon>
        <taxon>Cissampelideae</taxon>
        <taxon>Stephania</taxon>
    </lineage>
</organism>